<dbReference type="InterPro" id="IPR001845">
    <property type="entry name" value="HTH_ArsR_DNA-bd_dom"/>
</dbReference>
<reference evidence="3 4" key="1">
    <citation type="submission" date="2020-07" db="EMBL/GenBank/DDBJ databases">
        <title>Sequencing the genomes of 1000 actinobacteria strains.</title>
        <authorList>
            <person name="Klenk H.-P."/>
        </authorList>
    </citation>
    <scope>NUCLEOTIDE SEQUENCE [LARGE SCALE GENOMIC DNA]</scope>
    <source>
        <strain evidence="3 4">DSM 19663</strain>
    </source>
</reference>
<evidence type="ECO:0000259" key="2">
    <source>
        <dbReference type="SMART" id="SM00418"/>
    </source>
</evidence>
<dbReference type="InterPro" id="IPR011991">
    <property type="entry name" value="ArsR-like_HTH"/>
</dbReference>
<dbReference type="InterPro" id="IPR036390">
    <property type="entry name" value="WH_DNA-bd_sf"/>
</dbReference>
<evidence type="ECO:0000256" key="1">
    <source>
        <dbReference type="SAM" id="MobiDB-lite"/>
    </source>
</evidence>
<feature type="domain" description="HTH arsR-type" evidence="2">
    <location>
        <begin position="13"/>
        <end position="93"/>
    </location>
</feature>
<dbReference type="SMART" id="SM00418">
    <property type="entry name" value="HTH_ARSR"/>
    <property type="match status" value="1"/>
</dbReference>
<dbReference type="AlphaFoldDB" id="A0A839EB55"/>
<organism evidence="3 4">
    <name type="scientific">Microcella alkalica</name>
    <dbReference type="NCBI Taxonomy" id="355930"/>
    <lineage>
        <taxon>Bacteria</taxon>
        <taxon>Bacillati</taxon>
        <taxon>Actinomycetota</taxon>
        <taxon>Actinomycetes</taxon>
        <taxon>Micrococcales</taxon>
        <taxon>Microbacteriaceae</taxon>
        <taxon>Microcella</taxon>
    </lineage>
</organism>
<dbReference type="Proteomes" id="UP000585905">
    <property type="component" value="Unassembled WGS sequence"/>
</dbReference>
<sequence length="215" mass="23942">MGHHDPNAKADLEGLKALAHPLRVTIIDALSTYGPQTASMLAERLGESSGSTSYHLRQLEKHGYVHEVADRGTGRERWWQRVQAPIYLGDDETMGTETGREVSRIVMREFAHHREQYLRDFIDHGATALSEKWQNAASINMANVHVTAAQLEQLHHDVNDTIMAFVEKHRGQRVPGSRPVLVQFFAFPVVDGVEIPDDDGAPGATDTDTAKEDRA</sequence>
<protein>
    <submittedName>
        <fullName evidence="3">DNA-binding transcriptional ArsR family regulator</fullName>
    </submittedName>
</protein>
<comment type="caution">
    <text evidence="3">The sequence shown here is derived from an EMBL/GenBank/DDBJ whole genome shotgun (WGS) entry which is preliminary data.</text>
</comment>
<dbReference type="CDD" id="cd00090">
    <property type="entry name" value="HTH_ARSR"/>
    <property type="match status" value="1"/>
</dbReference>
<dbReference type="Gene3D" id="1.10.10.10">
    <property type="entry name" value="Winged helix-like DNA-binding domain superfamily/Winged helix DNA-binding domain"/>
    <property type="match status" value="1"/>
</dbReference>
<keyword evidence="3" id="KW-0238">DNA-binding</keyword>
<dbReference type="GO" id="GO:0003677">
    <property type="term" value="F:DNA binding"/>
    <property type="evidence" value="ECO:0007669"/>
    <property type="project" value="UniProtKB-KW"/>
</dbReference>
<dbReference type="InterPro" id="IPR036388">
    <property type="entry name" value="WH-like_DNA-bd_sf"/>
</dbReference>
<proteinExistence type="predicted"/>
<dbReference type="RefSeq" id="WP_182490313.1">
    <property type="nucleotide sequence ID" value="NZ_BAAAOV010000014.1"/>
</dbReference>
<dbReference type="SUPFAM" id="SSF46785">
    <property type="entry name" value="Winged helix' DNA-binding domain"/>
    <property type="match status" value="1"/>
</dbReference>
<dbReference type="GO" id="GO:0003700">
    <property type="term" value="F:DNA-binding transcription factor activity"/>
    <property type="evidence" value="ECO:0007669"/>
    <property type="project" value="InterPro"/>
</dbReference>
<dbReference type="Pfam" id="PF12840">
    <property type="entry name" value="HTH_20"/>
    <property type="match status" value="1"/>
</dbReference>
<dbReference type="EMBL" id="JACGWX010000002">
    <property type="protein sequence ID" value="MBA8847474.1"/>
    <property type="molecule type" value="Genomic_DNA"/>
</dbReference>
<feature type="region of interest" description="Disordered" evidence="1">
    <location>
        <begin position="196"/>
        <end position="215"/>
    </location>
</feature>
<evidence type="ECO:0000313" key="4">
    <source>
        <dbReference type="Proteomes" id="UP000585905"/>
    </source>
</evidence>
<name>A0A839EB55_9MICO</name>
<accession>A0A839EB55</accession>
<keyword evidence="4" id="KW-1185">Reference proteome</keyword>
<gene>
    <name evidence="3" type="ORF">FHX53_001059</name>
</gene>
<evidence type="ECO:0000313" key="3">
    <source>
        <dbReference type="EMBL" id="MBA8847474.1"/>
    </source>
</evidence>